<feature type="compositionally biased region" description="Acidic residues" evidence="3">
    <location>
        <begin position="374"/>
        <end position="393"/>
    </location>
</feature>
<dbReference type="Proteomes" id="UP001498398">
    <property type="component" value="Unassembled WGS sequence"/>
</dbReference>
<evidence type="ECO:0000256" key="3">
    <source>
        <dbReference type="SAM" id="MobiDB-lite"/>
    </source>
</evidence>
<dbReference type="Gene3D" id="1.10.840.10">
    <property type="entry name" value="Ras guanine-nucleotide exchange factors catalytic domain"/>
    <property type="match status" value="1"/>
</dbReference>
<feature type="region of interest" description="Disordered" evidence="3">
    <location>
        <begin position="1"/>
        <end position="74"/>
    </location>
</feature>
<dbReference type="PANTHER" id="PTHR23113:SF363">
    <property type="entry name" value="PROTEIN SON OF SEVENLESS"/>
    <property type="match status" value="1"/>
</dbReference>
<protein>
    <submittedName>
        <fullName evidence="6">Guanine nucleotide exchange factor lte1</fullName>
    </submittedName>
</protein>
<feature type="region of interest" description="Disordered" evidence="3">
    <location>
        <begin position="858"/>
        <end position="919"/>
    </location>
</feature>
<feature type="domain" description="N-terminal Ras-GEF" evidence="5">
    <location>
        <begin position="650"/>
        <end position="789"/>
    </location>
</feature>
<feature type="compositionally biased region" description="Polar residues" evidence="3">
    <location>
        <begin position="864"/>
        <end position="873"/>
    </location>
</feature>
<dbReference type="InterPro" id="IPR023578">
    <property type="entry name" value="Ras_GEF_dom_sf"/>
</dbReference>
<feature type="compositionally biased region" description="Polar residues" evidence="3">
    <location>
        <begin position="1452"/>
        <end position="1462"/>
    </location>
</feature>
<feature type="region of interest" description="Disordered" evidence="3">
    <location>
        <begin position="414"/>
        <end position="446"/>
    </location>
</feature>
<feature type="compositionally biased region" description="Low complexity" evidence="3">
    <location>
        <begin position="1213"/>
        <end position="1225"/>
    </location>
</feature>
<reference evidence="6 7" key="1">
    <citation type="submission" date="2024-01" db="EMBL/GenBank/DDBJ databases">
        <title>A draft genome for the cacao thread blight pathogen Marasmiellus scandens.</title>
        <authorList>
            <person name="Baruah I.K."/>
            <person name="Leung J."/>
            <person name="Bukari Y."/>
            <person name="Amoako-Attah I."/>
            <person name="Meinhardt L.W."/>
            <person name="Bailey B.A."/>
            <person name="Cohen S.P."/>
        </authorList>
    </citation>
    <scope>NUCLEOTIDE SEQUENCE [LARGE SCALE GENOMIC DNA]</scope>
    <source>
        <strain evidence="6 7">GH-19</strain>
    </source>
</reference>
<feature type="compositionally biased region" description="Low complexity" evidence="3">
    <location>
        <begin position="308"/>
        <end position="329"/>
    </location>
</feature>
<feature type="region of interest" description="Disordered" evidence="3">
    <location>
        <begin position="485"/>
        <end position="510"/>
    </location>
</feature>
<dbReference type="Pfam" id="PF00618">
    <property type="entry name" value="RasGEF_N"/>
    <property type="match status" value="1"/>
</dbReference>
<dbReference type="CDD" id="cd06224">
    <property type="entry name" value="REM"/>
    <property type="match status" value="1"/>
</dbReference>
<keyword evidence="1 2" id="KW-0344">Guanine-nucleotide releasing factor</keyword>
<feature type="compositionally biased region" description="Polar residues" evidence="3">
    <location>
        <begin position="168"/>
        <end position="187"/>
    </location>
</feature>
<dbReference type="InterPro" id="IPR036964">
    <property type="entry name" value="RASGEF_cat_dom_sf"/>
</dbReference>
<feature type="compositionally biased region" description="Low complexity" evidence="3">
    <location>
        <begin position="16"/>
        <end position="42"/>
    </location>
</feature>
<feature type="region of interest" description="Disordered" evidence="3">
    <location>
        <begin position="961"/>
        <end position="984"/>
    </location>
</feature>
<feature type="region of interest" description="Disordered" evidence="3">
    <location>
        <begin position="1261"/>
        <end position="1288"/>
    </location>
</feature>
<keyword evidence="7" id="KW-1185">Reference proteome</keyword>
<proteinExistence type="predicted"/>
<dbReference type="Pfam" id="PF00617">
    <property type="entry name" value="RasGEF"/>
    <property type="match status" value="1"/>
</dbReference>
<feature type="region of interest" description="Disordered" evidence="3">
    <location>
        <begin position="1122"/>
        <end position="1238"/>
    </location>
</feature>
<dbReference type="PROSITE" id="PS50212">
    <property type="entry name" value="RASGEF_NTER"/>
    <property type="match status" value="1"/>
</dbReference>
<feature type="compositionally biased region" description="Basic residues" evidence="3">
    <location>
        <begin position="798"/>
        <end position="810"/>
    </location>
</feature>
<accession>A0ABR1J4C8</accession>
<dbReference type="SMART" id="SM00229">
    <property type="entry name" value="RasGEFN"/>
    <property type="match status" value="1"/>
</dbReference>
<feature type="compositionally biased region" description="Gly residues" evidence="3">
    <location>
        <begin position="971"/>
        <end position="984"/>
    </location>
</feature>
<feature type="compositionally biased region" description="Polar residues" evidence="3">
    <location>
        <begin position="52"/>
        <end position="63"/>
    </location>
</feature>
<feature type="region of interest" description="Disordered" evidence="3">
    <location>
        <begin position="348"/>
        <end position="401"/>
    </location>
</feature>
<comment type="caution">
    <text evidence="6">The sequence shown here is derived from an EMBL/GenBank/DDBJ whole genome shotgun (WGS) entry which is preliminary data.</text>
</comment>
<feature type="compositionally biased region" description="Low complexity" evidence="3">
    <location>
        <begin position="217"/>
        <end position="226"/>
    </location>
</feature>
<gene>
    <name evidence="6" type="primary">LTE1</name>
    <name evidence="6" type="ORF">VKT23_014232</name>
</gene>
<feature type="region of interest" description="Disordered" evidence="3">
    <location>
        <begin position="553"/>
        <end position="643"/>
    </location>
</feature>
<feature type="compositionally biased region" description="Basic and acidic residues" evidence="3">
    <location>
        <begin position="416"/>
        <end position="428"/>
    </location>
</feature>
<feature type="domain" description="Ras-GEF" evidence="4">
    <location>
        <begin position="1526"/>
        <end position="1851"/>
    </location>
</feature>
<feature type="compositionally biased region" description="Low complexity" evidence="3">
    <location>
        <begin position="238"/>
        <end position="250"/>
    </location>
</feature>
<dbReference type="EMBL" id="JBANRG010000042">
    <property type="protein sequence ID" value="KAK7447019.1"/>
    <property type="molecule type" value="Genomic_DNA"/>
</dbReference>
<sequence length="1851" mass="199281">MSLPPIPTSEIGLDFSTPESFASTSSSSSTSAASTPSSPTPAHHVLLPIPALNNSNSFTQQESEPLPPDIANADISIAPDGSFVETSSGPAARELKKRFDQHYGVGPSVRSPYVITSFVNQHGKEMYRIGHRDQPAPGASAAQAEDLVSSRSSKSPTTSPQHIKRSSRLSINAFFNPSSSSHHQSTPGPRKLKKPRSNPDLTSPSHSSHSSRHHHGSSYMGGRMHSLSVTAADMPRSNNNANYNNKNNNSHVHHAHHGDAFGDVMGFTSSSASSSISSATGHSGLPTFIKYPFGPGVLFDSPGPFPSFSSSTTRSGNSSNAGSGTDSGSLAPHLPIPRSLRVVQSFESGLTAKQDDEKKKDKGKGKGKRTDAFYDGDDDDDDNDSLDLDDEDHDLGRPPSAIHLRESYLLAGIKGKGKEKEKQEEREQLPTVPDSEAPSAPEPQGVQAEVVDSSNFPLPETSLHSRYNTDIFDVLQTYRGLPLLDRLSDSDSDSGSELDGTREKRRLRGRRSDFGFGTTVIKMSLSSENNAAPKDDPRFVIWGEVVPVGDEAYESQSQSYSHSHSHGSRSASRSQSVESLDLTGSSSSRSGTDGVGRRKSSAKDKDKKAKSKSKSISPDTPTRHHPRRPSYNPSSSSHLHDSYYQDPSERQKVLVAATIERWIAQLTSDLNYDELLNFFLTYRTYISASDLAHLLIARFHWALQRPVSTSTTTAKANSNTNKDSDDLVRRIVRVRTFVAWRYWLLTFFTVDFVPNRELRLLVASWLNTLGRDPVLERCKDGASIVKKLKKVAKDCIKAHTRTPPKPKVPKPPRPLSSSVTSSAEPTSSSSTSTSPTESQPQPPKELLLGEKFAEATRKLREAQQSRSKNSYTQDPFDTDSDSDLDLDFAMDGYEGSSPTVVVPSQHYNGGGADPGMPGSPISINGSGFGFTMGPIHLGGTSISPSGPNSIAVSNLPILQRTDHAPGPDQETGGGVGQGGVGTGGSMGMGGGGQGYGYGHGVLGHGGGGGSVPLPIHHSALSRAFVKTIGRLGRWKRVLNSRTVFPGAGVGGVSGGSTGGGAGGVAGRYGGGGYLGPCSGVSAFDLELTVSRDLLTVNGGVESYLRMIEQNQGVYREEPTVQAAKAPVVQTQTPSQASDDGGSSSPVVPPGLVKPEAEQDNSDTVSEAPVPDGPPPDYSESIHDGSTDSHISEPIATTTVHQVESSPEMDRASLARSTRSSTSTDSFGEPLSASRSSAAFPGFRPPWQFDVVSIDELDLSDNSSEHGVSGGGGIDGPAIPPGLKRPPRRLPLRRDFEFLDRRDTVSSMGIISRDSVASEASSAASSSNSIGLGGGIHQWQMNALVDSLDDDDETGDVEDALKRLEGQISPQKRQEKASKVDGWVKTIRERLAAGDYSDEAPRFSDDGSDDEEDERSSFSSAADEASEHTERQTIPAISEPEPEGSDGGLDMDNVSTPIVTQAPPSHLASPPRSADAKPAPEDVVPLEILQSRLSEMPPLSTRLASITSKFADHDVPRAHRSFILGFKADDLAQHFAMIDRELFMNIKFDELLLDDWAACEEVNVLDWAQYLKDRARWKAESRWPEKTSALGCVRGRFNLMVNFVVSEIVLTPPPERPLVFARFLRIAWKAYQRSSFNTLVAIITGLQGEWVTRAMKKGLNKLTLWESRMFADFKVYISNVDNFKYIRRAVDAIADAKPLNSNTHAASVVSGGGEPSGKGKSSLDKPIVPACIPFIGIYLSQLNQYNQLTPLIDPTAPNKAIGFDPVSSNFEPVAHPEVFSTLAPLPSSMNLEPLINVHKQRLIAGVIKSLVAGQHLASRVQFPVDKKLFHKCLRLRGLDSETLQRVLHMLPD</sequence>
<dbReference type="SMART" id="SM00147">
    <property type="entry name" value="RasGEF"/>
    <property type="match status" value="1"/>
</dbReference>
<evidence type="ECO:0000256" key="1">
    <source>
        <dbReference type="ARBA" id="ARBA00022658"/>
    </source>
</evidence>
<dbReference type="InterPro" id="IPR000651">
    <property type="entry name" value="Ras-like_Gua-exchang_fac_N"/>
</dbReference>
<dbReference type="PANTHER" id="PTHR23113">
    <property type="entry name" value="GUANINE NUCLEOTIDE EXCHANGE FACTOR"/>
    <property type="match status" value="1"/>
</dbReference>
<feature type="compositionally biased region" description="Polar residues" evidence="3">
    <location>
        <begin position="1128"/>
        <end position="1145"/>
    </location>
</feature>
<feature type="compositionally biased region" description="Low complexity" evidence="3">
    <location>
        <begin position="554"/>
        <end position="592"/>
    </location>
</feature>
<dbReference type="SUPFAM" id="SSF48366">
    <property type="entry name" value="Ras GEF"/>
    <property type="match status" value="1"/>
</dbReference>
<evidence type="ECO:0000256" key="2">
    <source>
        <dbReference type="PROSITE-ProRule" id="PRU00168"/>
    </source>
</evidence>
<name>A0ABR1J4C8_9AGAR</name>
<evidence type="ECO:0000313" key="6">
    <source>
        <dbReference type="EMBL" id="KAK7447019.1"/>
    </source>
</evidence>
<evidence type="ECO:0000313" key="7">
    <source>
        <dbReference type="Proteomes" id="UP001498398"/>
    </source>
</evidence>
<dbReference type="InterPro" id="IPR001895">
    <property type="entry name" value="RASGEF_cat_dom"/>
</dbReference>
<feature type="region of interest" description="Disordered" evidence="3">
    <location>
        <begin position="130"/>
        <end position="257"/>
    </location>
</feature>
<feature type="compositionally biased region" description="Low complexity" evidence="3">
    <location>
        <begin position="816"/>
        <end position="839"/>
    </location>
</feature>
<dbReference type="PROSITE" id="PS50009">
    <property type="entry name" value="RASGEF_CAT"/>
    <property type="match status" value="1"/>
</dbReference>
<feature type="region of interest" description="Disordered" evidence="3">
    <location>
        <begin position="308"/>
        <end position="334"/>
    </location>
</feature>
<feature type="compositionally biased region" description="Acidic residues" evidence="3">
    <location>
        <begin position="876"/>
        <end position="888"/>
    </location>
</feature>
<evidence type="ECO:0000259" key="5">
    <source>
        <dbReference type="PROSITE" id="PS50212"/>
    </source>
</evidence>
<feature type="region of interest" description="Disordered" evidence="3">
    <location>
        <begin position="797"/>
        <end position="844"/>
    </location>
</feature>
<feature type="region of interest" description="Disordered" evidence="3">
    <location>
        <begin position="1394"/>
        <end position="1478"/>
    </location>
</feature>
<evidence type="ECO:0000259" key="4">
    <source>
        <dbReference type="PROSITE" id="PS50009"/>
    </source>
</evidence>
<feature type="compositionally biased region" description="Basic and acidic residues" evidence="3">
    <location>
        <begin position="1179"/>
        <end position="1190"/>
    </location>
</feature>
<dbReference type="InterPro" id="IPR008937">
    <property type="entry name" value="Ras-like_GEF"/>
</dbReference>
<feature type="compositionally biased region" description="Low complexity" evidence="3">
    <location>
        <begin position="149"/>
        <end position="160"/>
    </location>
</feature>
<organism evidence="6 7">
    <name type="scientific">Marasmiellus scandens</name>
    <dbReference type="NCBI Taxonomy" id="2682957"/>
    <lineage>
        <taxon>Eukaryota</taxon>
        <taxon>Fungi</taxon>
        <taxon>Dikarya</taxon>
        <taxon>Basidiomycota</taxon>
        <taxon>Agaricomycotina</taxon>
        <taxon>Agaricomycetes</taxon>
        <taxon>Agaricomycetidae</taxon>
        <taxon>Agaricales</taxon>
        <taxon>Marasmiineae</taxon>
        <taxon>Omphalotaceae</taxon>
        <taxon>Marasmiellus</taxon>
    </lineage>
</organism>
<dbReference type="Gene3D" id="1.20.870.10">
    <property type="entry name" value="Son of sevenless (SoS) protein Chain: S domain 1"/>
    <property type="match status" value="1"/>
</dbReference>
<feature type="compositionally biased region" description="Polar residues" evidence="3">
    <location>
        <begin position="1194"/>
        <end position="1204"/>
    </location>
</feature>